<keyword evidence="4 6" id="KW-0472">Membrane</keyword>
<keyword evidence="6" id="KW-0869">Chloride channel</keyword>
<feature type="transmembrane region" description="Helical" evidence="6">
    <location>
        <begin position="76"/>
        <end position="95"/>
    </location>
</feature>
<keyword evidence="6" id="KW-1003">Cell membrane</keyword>
<dbReference type="PANTHER" id="PTHR10736:SF65">
    <property type="entry name" value="BESTROPHIN 1, ISOFORM C-RELATED"/>
    <property type="match status" value="1"/>
</dbReference>
<accession>A0A8K0GIU3</accession>
<dbReference type="OrthoDB" id="201595at2759"/>
<keyword evidence="6" id="KW-0406">Ion transport</keyword>
<gene>
    <name evidence="7" type="ORF">ILUMI_06653</name>
</gene>
<dbReference type="GO" id="GO:0005886">
    <property type="term" value="C:plasma membrane"/>
    <property type="evidence" value="ECO:0007669"/>
    <property type="project" value="UniProtKB-SubCell"/>
</dbReference>
<name>A0A8K0GIU3_IGNLU</name>
<evidence type="ECO:0000256" key="4">
    <source>
        <dbReference type="ARBA" id="ARBA00023136"/>
    </source>
</evidence>
<comment type="similarity">
    <text evidence="5 6">Belongs to the anion channel-forming bestrophin (TC 1.A.46) family. Calcium-sensitive chloride channel subfamily.</text>
</comment>
<dbReference type="Proteomes" id="UP000801492">
    <property type="component" value="Unassembled WGS sequence"/>
</dbReference>
<protein>
    <recommendedName>
        <fullName evidence="6">Bestrophin homolog</fullName>
    </recommendedName>
</protein>
<evidence type="ECO:0000256" key="5">
    <source>
        <dbReference type="ARBA" id="ARBA00034769"/>
    </source>
</evidence>
<evidence type="ECO:0000256" key="1">
    <source>
        <dbReference type="ARBA" id="ARBA00004370"/>
    </source>
</evidence>
<dbReference type="Pfam" id="PF01062">
    <property type="entry name" value="Bestrophin"/>
    <property type="match status" value="1"/>
</dbReference>
<evidence type="ECO:0000313" key="8">
    <source>
        <dbReference type="Proteomes" id="UP000801492"/>
    </source>
</evidence>
<keyword evidence="8" id="KW-1185">Reference proteome</keyword>
<keyword evidence="6" id="KW-0813">Transport</keyword>
<dbReference type="InterPro" id="IPR000615">
    <property type="entry name" value="Bestrophin"/>
</dbReference>
<evidence type="ECO:0000256" key="2">
    <source>
        <dbReference type="ARBA" id="ARBA00022692"/>
    </source>
</evidence>
<evidence type="ECO:0000256" key="3">
    <source>
        <dbReference type="ARBA" id="ARBA00022989"/>
    </source>
</evidence>
<keyword evidence="6" id="KW-0407">Ion channel</keyword>
<keyword evidence="6" id="KW-0868">Chloride</keyword>
<reference evidence="7" key="1">
    <citation type="submission" date="2019-08" db="EMBL/GenBank/DDBJ databases">
        <title>The genome of the North American firefly Photinus pyralis.</title>
        <authorList>
            <consortium name="Photinus pyralis genome working group"/>
            <person name="Fallon T.R."/>
            <person name="Sander Lower S.E."/>
            <person name="Weng J.-K."/>
        </authorList>
    </citation>
    <scope>NUCLEOTIDE SEQUENCE</scope>
    <source>
        <strain evidence="7">TRF0915ILg1</strain>
        <tissue evidence="7">Whole body</tissue>
    </source>
</reference>
<keyword evidence="2 6" id="KW-0812">Transmembrane</keyword>
<comment type="subcellular location">
    <subcellularLocation>
        <location evidence="6">Cell membrane</location>
        <topology evidence="6">Multi-pass membrane protein</topology>
    </subcellularLocation>
    <subcellularLocation>
        <location evidence="1">Membrane</location>
    </subcellularLocation>
</comment>
<comment type="function">
    <text evidence="6">Forms chloride channels.</text>
</comment>
<proteinExistence type="inferred from homology"/>
<dbReference type="PANTHER" id="PTHR10736">
    <property type="entry name" value="BESTROPHIN"/>
    <property type="match status" value="1"/>
</dbReference>
<dbReference type="GO" id="GO:0034707">
    <property type="term" value="C:chloride channel complex"/>
    <property type="evidence" value="ECO:0007669"/>
    <property type="project" value="UniProtKB-KW"/>
</dbReference>
<dbReference type="GO" id="GO:0005254">
    <property type="term" value="F:chloride channel activity"/>
    <property type="evidence" value="ECO:0007669"/>
    <property type="project" value="UniProtKB-KW"/>
</dbReference>
<sequence>MTVTYTSEVTTSGGFGCFLKLLLRWRGSIYKLIWPDLFAFMILYYSINLTYRFALNNEQQLIFEKIVRYCEKYGNLIPLSFVLGFYVTQVMTRWWSQYNAIPFPDNLAILISASVKEDSDHARMVRRTIMRYVCLAFTMTLTMISPKVKKRFPTTGHFVEAGLLERDEKKIIEDIDDEYPSYSKYW</sequence>
<evidence type="ECO:0000256" key="6">
    <source>
        <dbReference type="RuleBase" id="RU363126"/>
    </source>
</evidence>
<keyword evidence="3 6" id="KW-1133">Transmembrane helix</keyword>
<dbReference type="EMBL" id="VTPC01002770">
    <property type="protein sequence ID" value="KAF2899518.1"/>
    <property type="molecule type" value="Genomic_DNA"/>
</dbReference>
<feature type="transmembrane region" description="Helical" evidence="6">
    <location>
        <begin position="32"/>
        <end position="55"/>
    </location>
</feature>
<feature type="transmembrane region" description="Helical" evidence="6">
    <location>
        <begin position="129"/>
        <end position="145"/>
    </location>
</feature>
<dbReference type="InterPro" id="IPR021134">
    <property type="entry name" value="Bestrophin-like"/>
</dbReference>
<evidence type="ECO:0000313" key="7">
    <source>
        <dbReference type="EMBL" id="KAF2899518.1"/>
    </source>
</evidence>
<comment type="caution">
    <text evidence="7">The sequence shown here is derived from an EMBL/GenBank/DDBJ whole genome shotgun (WGS) entry which is preliminary data.</text>
</comment>
<dbReference type="AlphaFoldDB" id="A0A8K0GIU3"/>
<organism evidence="7 8">
    <name type="scientific">Ignelater luminosus</name>
    <name type="common">Cucubano</name>
    <name type="synonym">Pyrophorus luminosus</name>
    <dbReference type="NCBI Taxonomy" id="2038154"/>
    <lineage>
        <taxon>Eukaryota</taxon>
        <taxon>Metazoa</taxon>
        <taxon>Ecdysozoa</taxon>
        <taxon>Arthropoda</taxon>
        <taxon>Hexapoda</taxon>
        <taxon>Insecta</taxon>
        <taxon>Pterygota</taxon>
        <taxon>Neoptera</taxon>
        <taxon>Endopterygota</taxon>
        <taxon>Coleoptera</taxon>
        <taxon>Polyphaga</taxon>
        <taxon>Elateriformia</taxon>
        <taxon>Elateroidea</taxon>
        <taxon>Elateridae</taxon>
        <taxon>Agrypninae</taxon>
        <taxon>Pyrophorini</taxon>
        <taxon>Ignelater</taxon>
    </lineage>
</organism>